<reference evidence="6" key="1">
    <citation type="submission" date="2010-06" db="EMBL/GenBank/DDBJ databases">
        <authorList>
            <person name="Muzny D."/>
            <person name="Qin X."/>
            <person name="Buhay C."/>
            <person name="Dugan-Rocha S."/>
            <person name="Ding Y."/>
            <person name="Chen G."/>
            <person name="Hawes A."/>
            <person name="Holder M."/>
            <person name="Jhangiani S."/>
            <person name="Johnson A."/>
            <person name="Khan Z."/>
            <person name="Li Z."/>
            <person name="Liu W."/>
            <person name="Liu X."/>
            <person name="Perez L."/>
            <person name="Shen H."/>
            <person name="Wang Q."/>
            <person name="Watt J."/>
            <person name="Xi L."/>
            <person name="Xin Y."/>
            <person name="Zhou J."/>
            <person name="Deng J."/>
            <person name="Jiang H."/>
            <person name="Liu Y."/>
            <person name="Qu J."/>
            <person name="Song X.-Z."/>
            <person name="Zhang L."/>
            <person name="Villasana D."/>
            <person name="Johnson A."/>
            <person name="Liu J."/>
            <person name="Liyanage D."/>
            <person name="Lorensuhewa L."/>
            <person name="Robinson T."/>
            <person name="Song A."/>
            <person name="Song B.-B."/>
            <person name="Dinh H."/>
            <person name="Thornton R."/>
            <person name="Coyle M."/>
            <person name="Francisco L."/>
            <person name="Jackson L."/>
            <person name="Javaid M."/>
            <person name="Korchina V."/>
            <person name="Kovar C."/>
            <person name="Mata R."/>
            <person name="Mathew T."/>
            <person name="Ngo R."/>
            <person name="Nguyen L."/>
            <person name="Nguyen N."/>
            <person name="Okwuonu G."/>
            <person name="Ongeri F."/>
            <person name="Pham C."/>
            <person name="Simmons D."/>
            <person name="Wilczek-Boney K."/>
            <person name="Hale W."/>
            <person name="Jakkamsetti A."/>
            <person name="Pham P."/>
            <person name="Ruth R."/>
            <person name="San Lucas F."/>
            <person name="Warren J."/>
            <person name="Zhang J."/>
            <person name="Zhao Z."/>
            <person name="Zhou C."/>
            <person name="Zhu D."/>
            <person name="Lee S."/>
            <person name="Bess C."/>
            <person name="Blankenburg K."/>
            <person name="Forbes L."/>
            <person name="Fu Q."/>
            <person name="Gubbala S."/>
            <person name="Hirani K."/>
            <person name="Jayaseelan J.C."/>
            <person name="Lara F."/>
            <person name="Munidasa M."/>
            <person name="Palculict T."/>
            <person name="Patil S."/>
            <person name="Pu L.-L."/>
            <person name="Saada N."/>
            <person name="Tang L."/>
            <person name="Weissenberger G."/>
            <person name="Zhu Y."/>
            <person name="Hemphill L."/>
            <person name="Shang Y."/>
            <person name="Youmans B."/>
            <person name="Ayvaz T."/>
            <person name="Ross M."/>
            <person name="Santibanez J."/>
            <person name="Aqrawi P."/>
            <person name="Gross S."/>
            <person name="Joshi V."/>
            <person name="Fowler G."/>
            <person name="Nazareth L."/>
            <person name="Reid J."/>
            <person name="Worley K."/>
            <person name="Petrosino J."/>
            <person name="Highlander S."/>
            <person name="Gibbs R."/>
        </authorList>
    </citation>
    <scope>NUCLEOTIDE SEQUENCE [LARGE SCALE GENOMIC DNA]</scope>
    <source>
        <strain evidence="6">DSM 20601</strain>
    </source>
</reference>
<feature type="transmembrane region" description="Helical" evidence="5">
    <location>
        <begin position="424"/>
        <end position="443"/>
    </location>
</feature>
<dbReference type="Pfam" id="PF13520">
    <property type="entry name" value="AA_permease_2"/>
    <property type="match status" value="1"/>
</dbReference>
<keyword evidence="7" id="KW-1185">Reference proteome</keyword>
<evidence type="ECO:0000256" key="1">
    <source>
        <dbReference type="ARBA" id="ARBA00004141"/>
    </source>
</evidence>
<evidence type="ECO:0000313" key="7">
    <source>
        <dbReference type="Proteomes" id="UP000010119"/>
    </source>
</evidence>
<organism evidence="6 7">
    <name type="scientific">Listeria grayi DSM 20601</name>
    <dbReference type="NCBI Taxonomy" id="525367"/>
    <lineage>
        <taxon>Bacteria</taxon>
        <taxon>Bacillati</taxon>
        <taxon>Bacillota</taxon>
        <taxon>Bacilli</taxon>
        <taxon>Bacillales</taxon>
        <taxon>Listeriaceae</taxon>
        <taxon>Listeria</taxon>
    </lineage>
</organism>
<evidence type="ECO:0000256" key="5">
    <source>
        <dbReference type="SAM" id="Phobius"/>
    </source>
</evidence>
<evidence type="ECO:0000256" key="4">
    <source>
        <dbReference type="ARBA" id="ARBA00023136"/>
    </source>
</evidence>
<dbReference type="PANTHER" id="PTHR47704">
    <property type="entry name" value="POTASSIUM TRANSPORTER KIMA"/>
    <property type="match status" value="1"/>
</dbReference>
<feature type="transmembrane region" description="Helical" evidence="5">
    <location>
        <begin position="314"/>
        <end position="341"/>
    </location>
</feature>
<keyword evidence="2 5" id="KW-0812">Transmembrane</keyword>
<evidence type="ECO:0000256" key="3">
    <source>
        <dbReference type="ARBA" id="ARBA00022989"/>
    </source>
</evidence>
<dbReference type="InterPro" id="IPR053153">
    <property type="entry name" value="APC_K+_Transporter"/>
</dbReference>
<dbReference type="Gene3D" id="1.20.1740.10">
    <property type="entry name" value="Amino acid/polyamine transporter I"/>
    <property type="match status" value="1"/>
</dbReference>
<dbReference type="AlphaFoldDB" id="D7UZX0"/>
<dbReference type="STRING" id="525367.HMPREF0556_11650"/>
<dbReference type="Proteomes" id="UP000010119">
    <property type="component" value="Unassembled WGS sequence"/>
</dbReference>
<dbReference type="GO" id="GO:0022857">
    <property type="term" value="F:transmembrane transporter activity"/>
    <property type="evidence" value="ECO:0007669"/>
    <property type="project" value="InterPro"/>
</dbReference>
<feature type="transmembrane region" description="Helical" evidence="5">
    <location>
        <begin position="231"/>
        <end position="258"/>
    </location>
</feature>
<evidence type="ECO:0000313" key="6">
    <source>
        <dbReference type="EMBL" id="EFI82965.1"/>
    </source>
</evidence>
<feature type="transmembrane region" description="Helical" evidence="5">
    <location>
        <begin position="449"/>
        <end position="466"/>
    </location>
</feature>
<gene>
    <name evidence="6" type="ORF">HMPREF0556_11650</name>
</gene>
<keyword evidence="3 5" id="KW-1133">Transmembrane helix</keyword>
<dbReference type="GO" id="GO:0016020">
    <property type="term" value="C:membrane"/>
    <property type="evidence" value="ECO:0007669"/>
    <property type="project" value="UniProtKB-SubCell"/>
</dbReference>
<feature type="transmembrane region" description="Helical" evidence="5">
    <location>
        <begin position="157"/>
        <end position="177"/>
    </location>
</feature>
<feature type="transmembrane region" description="Helical" evidence="5">
    <location>
        <begin position="270"/>
        <end position="294"/>
    </location>
</feature>
<feature type="transmembrane region" description="Helical" evidence="5">
    <location>
        <begin position="65"/>
        <end position="94"/>
    </location>
</feature>
<feature type="transmembrane region" description="Helical" evidence="5">
    <location>
        <begin position="362"/>
        <end position="382"/>
    </location>
</feature>
<keyword evidence="4 5" id="KW-0472">Membrane</keyword>
<dbReference type="HOGENOM" id="CLU_017999_1_1_9"/>
<name>D7UZX0_LISGR</name>
<dbReference type="PANTHER" id="PTHR47704:SF1">
    <property type="entry name" value="POTASSIUM TRANSPORTER KIMA"/>
    <property type="match status" value="1"/>
</dbReference>
<evidence type="ECO:0008006" key="8">
    <source>
        <dbReference type="Google" id="ProtNLM"/>
    </source>
</evidence>
<comment type="caution">
    <text evidence="6">The sequence shown here is derived from an EMBL/GenBank/DDBJ whole genome shotgun (WGS) entry which is preliminary data.</text>
</comment>
<feature type="transmembrane region" description="Helical" evidence="5">
    <location>
        <begin position="125"/>
        <end position="145"/>
    </location>
</feature>
<feature type="transmembrane region" description="Helical" evidence="5">
    <location>
        <begin position="189"/>
        <end position="211"/>
    </location>
</feature>
<feature type="transmembrane region" description="Helical" evidence="5">
    <location>
        <begin position="388"/>
        <end position="412"/>
    </location>
</feature>
<accession>D7UZX0</accession>
<proteinExistence type="predicted"/>
<sequence>MFYIEQTLKFHKKAGSKMASPLKRLLIGRPLKSSEAGEQKLGKLKALAVLSSDALSSIAYGTEQILLVLVTVGVAAIWYSIPIAFCVLILLFALNLSYRQIIHSYPDGGGAYVVSRENLGNNAGLIAGGSLLVDYMLTVAVSVSSGTDAIVSAVPDLFPFEVPIAIILIIVVTIINLRGITESASLLAAPVYLFVLSIVLLIVVGLFKVVMGMDVDHETSAIGTHVSGVTIFLLLRAFASGSASLTGIEAISNAVTFFKEPRAKNAAKTLTIMASLLAFFFLGITFLAYFYGTVPEMKATVLSQIAQNVFGRNFLFYFIQIATALILVLAANTGFSAFPLLAFNLAKDKFMPRMYLAKGDRLGYSNGIITLAVGSILLTIIFKGKTEALIPLYSVGVFIPFTLSQTGMILKWLKEKPAKWGLKLSANLLGALISFTVLMVLFFTRIESVWPVFIFLPIMIFVFHRTRRHYKRIAPQLRIDEHIDVPDFTGNAVVVCVSDATKVVEGALKYAKSIGDTVIAVHVSLDKKQEKNFVERWNRIHPEVRIAHLYSPYRSISDPLMKFIDAAQQKAKQDNYSLTVLIPQFIPKKGWQNVLHNQTSLLIRTRLLMKKDVVVATYPYHLKE</sequence>
<comment type="subcellular location">
    <subcellularLocation>
        <location evidence="1">Membrane</location>
        <topology evidence="1">Multi-pass membrane protein</topology>
    </subcellularLocation>
</comment>
<dbReference type="eggNOG" id="COG0531">
    <property type="taxonomic scope" value="Bacteria"/>
</dbReference>
<dbReference type="InterPro" id="IPR002293">
    <property type="entry name" value="AA/rel_permease1"/>
</dbReference>
<dbReference type="EMBL" id="ACCR02000005">
    <property type="protein sequence ID" value="EFI82965.1"/>
    <property type="molecule type" value="Genomic_DNA"/>
</dbReference>
<protein>
    <recommendedName>
        <fullName evidence="8">Amino acid permease</fullName>
    </recommendedName>
</protein>
<evidence type="ECO:0000256" key="2">
    <source>
        <dbReference type="ARBA" id="ARBA00022692"/>
    </source>
</evidence>